<organism evidence="2 3">
    <name type="scientific">Glossina pallidipes</name>
    <name type="common">Tsetse fly</name>
    <dbReference type="NCBI Taxonomy" id="7398"/>
    <lineage>
        <taxon>Eukaryota</taxon>
        <taxon>Metazoa</taxon>
        <taxon>Ecdysozoa</taxon>
        <taxon>Arthropoda</taxon>
        <taxon>Hexapoda</taxon>
        <taxon>Insecta</taxon>
        <taxon>Pterygota</taxon>
        <taxon>Neoptera</taxon>
        <taxon>Endopterygota</taxon>
        <taxon>Diptera</taxon>
        <taxon>Brachycera</taxon>
        <taxon>Muscomorpha</taxon>
        <taxon>Hippoboscoidea</taxon>
        <taxon>Glossinidae</taxon>
        <taxon>Glossina</taxon>
    </lineage>
</organism>
<evidence type="ECO:0000313" key="3">
    <source>
        <dbReference type="Proteomes" id="UP000092445"/>
    </source>
</evidence>
<keyword evidence="3" id="KW-1185">Reference proteome</keyword>
<dbReference type="VEuPathDB" id="VectorBase:GPAI004541"/>
<keyword evidence="1" id="KW-1133">Transmembrane helix</keyword>
<evidence type="ECO:0000256" key="1">
    <source>
        <dbReference type="SAM" id="Phobius"/>
    </source>
</evidence>
<reference evidence="2" key="2">
    <citation type="submission" date="2020-05" db="UniProtKB">
        <authorList>
            <consortium name="EnsemblMetazoa"/>
        </authorList>
    </citation>
    <scope>IDENTIFICATION</scope>
    <source>
        <strain evidence="2">IAEA</strain>
    </source>
</reference>
<accession>A0A1A9Z5L0</accession>
<name>A0A1A9Z5L0_GLOPL</name>
<evidence type="ECO:0000313" key="2">
    <source>
        <dbReference type="EnsemblMetazoa" id="GPAI004541-PA"/>
    </source>
</evidence>
<dbReference type="Proteomes" id="UP000092445">
    <property type="component" value="Unassembled WGS sequence"/>
</dbReference>
<keyword evidence="1" id="KW-0472">Membrane</keyword>
<protein>
    <submittedName>
        <fullName evidence="2">Uncharacterized protein</fullName>
    </submittedName>
</protein>
<proteinExistence type="predicted"/>
<sequence length="74" mass="8520">MYNFSMVQNNEDLNFMLIIIQSYVGLVCKLSIRRSPPTNRQRHSSSCGQFETLTTLCQLMNSTKPNRPQTTTFS</sequence>
<dbReference type="AlphaFoldDB" id="A0A1A9Z5L0"/>
<feature type="transmembrane region" description="Helical" evidence="1">
    <location>
        <begin position="13"/>
        <end position="32"/>
    </location>
</feature>
<keyword evidence="1" id="KW-0812">Transmembrane</keyword>
<dbReference type="EnsemblMetazoa" id="GPAI004541-RA">
    <property type="protein sequence ID" value="GPAI004541-PA"/>
    <property type="gene ID" value="GPAI004541"/>
</dbReference>
<reference evidence="3" key="1">
    <citation type="submission" date="2014-03" db="EMBL/GenBank/DDBJ databases">
        <authorList>
            <person name="Aksoy S."/>
            <person name="Warren W."/>
            <person name="Wilson R.K."/>
        </authorList>
    </citation>
    <scope>NUCLEOTIDE SEQUENCE [LARGE SCALE GENOMIC DNA]</scope>
    <source>
        <strain evidence="3">IAEA</strain>
    </source>
</reference>